<dbReference type="Proteomes" id="UP000247746">
    <property type="component" value="Unassembled WGS sequence"/>
</dbReference>
<organism evidence="1 2">
    <name type="scientific">Psychrobacter fozii</name>
    <dbReference type="NCBI Taxonomy" id="198480"/>
    <lineage>
        <taxon>Bacteria</taxon>
        <taxon>Pseudomonadati</taxon>
        <taxon>Pseudomonadota</taxon>
        <taxon>Gammaproteobacteria</taxon>
        <taxon>Moraxellales</taxon>
        <taxon>Moraxellaceae</taxon>
        <taxon>Psychrobacter</taxon>
    </lineage>
</organism>
<evidence type="ECO:0000313" key="2">
    <source>
        <dbReference type="Proteomes" id="UP000247746"/>
    </source>
</evidence>
<protein>
    <submittedName>
        <fullName evidence="1">Uncharacterized protein</fullName>
    </submittedName>
</protein>
<comment type="caution">
    <text evidence="1">The sequence shown here is derived from an EMBL/GenBank/DDBJ whole genome shotgun (WGS) entry which is preliminary data.</text>
</comment>
<accession>A0A2V4V116</accession>
<keyword evidence="2" id="KW-1185">Reference proteome</keyword>
<dbReference type="InterPro" id="IPR029061">
    <property type="entry name" value="THDP-binding"/>
</dbReference>
<evidence type="ECO:0000313" key="1">
    <source>
        <dbReference type="EMBL" id="PYE38620.1"/>
    </source>
</evidence>
<dbReference type="AlphaFoldDB" id="A0A2V4V116"/>
<dbReference type="SUPFAM" id="SSF52518">
    <property type="entry name" value="Thiamin diphosphate-binding fold (THDP-binding)"/>
    <property type="match status" value="1"/>
</dbReference>
<gene>
    <name evidence="1" type="ORF">DFP82_10624</name>
</gene>
<name>A0A2V4V116_9GAMM</name>
<reference evidence="1 2" key="1">
    <citation type="submission" date="2018-06" db="EMBL/GenBank/DDBJ databases">
        <title>Genomic Encyclopedia of Type Strains, Phase III (KMG-III): the genomes of soil and plant-associated and newly described type strains.</title>
        <authorList>
            <person name="Whitman W."/>
        </authorList>
    </citation>
    <scope>NUCLEOTIDE SEQUENCE [LARGE SCALE GENOMIC DNA]</scope>
    <source>
        <strain evidence="1 2">CECT 5889</strain>
    </source>
</reference>
<sequence length="84" mass="9376">MSTGLTVYVKAIKTLTEQLPTDAIYSFETGNHCLWAQRYLPMHTFPSPLSTRSGAMSYIYHQVLLLHMITGPDELTISVLSSLS</sequence>
<proteinExistence type="predicted"/>
<dbReference type="EMBL" id="QJSU01000006">
    <property type="protein sequence ID" value="PYE38620.1"/>
    <property type="molecule type" value="Genomic_DNA"/>
</dbReference>